<dbReference type="Proteomes" id="UP000182347">
    <property type="component" value="Unassembled WGS sequence"/>
</dbReference>
<dbReference type="Gene3D" id="2.60.120.260">
    <property type="entry name" value="Galactose-binding domain-like"/>
    <property type="match status" value="2"/>
</dbReference>
<dbReference type="OrthoDB" id="9813184at2"/>
<dbReference type="FunFam" id="2.60.120.260:FF:000049">
    <property type="entry name" value="Beta-galactosidase"/>
    <property type="match status" value="1"/>
</dbReference>
<dbReference type="InterPro" id="IPR031330">
    <property type="entry name" value="Gly_Hdrlase_35_cat"/>
</dbReference>
<dbReference type="PROSITE" id="PS01182">
    <property type="entry name" value="GLYCOSYL_HYDROL_F35"/>
    <property type="match status" value="1"/>
</dbReference>
<keyword evidence="2" id="KW-0378">Hydrolase</keyword>
<dbReference type="EMBL" id="FNHF01000003">
    <property type="protein sequence ID" value="SDM57841.1"/>
    <property type="molecule type" value="Genomic_DNA"/>
</dbReference>
<reference evidence="9" key="1">
    <citation type="submission" date="2016-10" db="EMBL/GenBank/DDBJ databases">
        <authorList>
            <person name="Varghese N."/>
            <person name="Submissions S."/>
        </authorList>
    </citation>
    <scope>NUCLEOTIDE SEQUENCE [LARGE SCALE GENOMIC DNA]</scope>
    <source>
        <strain evidence="9">CGMCC 1.6199</strain>
    </source>
</reference>
<dbReference type="GO" id="GO:0004565">
    <property type="term" value="F:beta-galactosidase activity"/>
    <property type="evidence" value="ECO:0007669"/>
    <property type="project" value="InterPro"/>
</dbReference>
<organism evidence="8 9">
    <name type="scientific">Sediminibacillus halophilus</name>
    <dbReference type="NCBI Taxonomy" id="482461"/>
    <lineage>
        <taxon>Bacteria</taxon>
        <taxon>Bacillati</taxon>
        <taxon>Bacillota</taxon>
        <taxon>Bacilli</taxon>
        <taxon>Bacillales</taxon>
        <taxon>Bacillaceae</taxon>
        <taxon>Sediminibacillus</taxon>
    </lineage>
</organism>
<dbReference type="InterPro" id="IPR048912">
    <property type="entry name" value="BetaGal1-like_ABD1"/>
</dbReference>
<dbReference type="Pfam" id="PF21317">
    <property type="entry name" value="BetaGal_ABD_1"/>
    <property type="match status" value="1"/>
</dbReference>
<dbReference type="InterPro" id="IPR019801">
    <property type="entry name" value="Glyco_hydro_35_CS"/>
</dbReference>
<proteinExistence type="inferred from homology"/>
<dbReference type="PIRSF" id="PIRSF006336">
    <property type="entry name" value="B-gal"/>
    <property type="match status" value="1"/>
</dbReference>
<feature type="domain" description="Glycoside hydrolase 35 catalytic" evidence="5">
    <location>
        <begin position="9"/>
        <end position="320"/>
    </location>
</feature>
<feature type="domain" description="Beta-galactosidase galactose-binding" evidence="7">
    <location>
        <begin position="491"/>
        <end position="550"/>
    </location>
</feature>
<evidence type="ECO:0000259" key="7">
    <source>
        <dbReference type="Pfam" id="PF21467"/>
    </source>
</evidence>
<evidence type="ECO:0000256" key="3">
    <source>
        <dbReference type="ARBA" id="ARBA00023295"/>
    </source>
</evidence>
<dbReference type="RefSeq" id="WP_074600025.1">
    <property type="nucleotide sequence ID" value="NZ_FNHF01000003.1"/>
</dbReference>
<dbReference type="SUPFAM" id="SSF49785">
    <property type="entry name" value="Galactose-binding domain-like"/>
    <property type="match status" value="1"/>
</dbReference>
<dbReference type="InterPro" id="IPR048913">
    <property type="entry name" value="BetaGal_gal-bd"/>
</dbReference>
<evidence type="ECO:0000256" key="2">
    <source>
        <dbReference type="ARBA" id="ARBA00022801"/>
    </source>
</evidence>
<dbReference type="Gene3D" id="3.20.20.80">
    <property type="entry name" value="Glycosidases"/>
    <property type="match status" value="1"/>
</dbReference>
<dbReference type="InterPro" id="IPR026283">
    <property type="entry name" value="B-gal_1-like"/>
</dbReference>
<evidence type="ECO:0000313" key="8">
    <source>
        <dbReference type="EMBL" id="SDM57841.1"/>
    </source>
</evidence>
<dbReference type="AlphaFoldDB" id="A0A1G9UD17"/>
<protein>
    <submittedName>
        <fullName evidence="8">Beta-galactosidase</fullName>
    </submittedName>
</protein>
<dbReference type="InterPro" id="IPR008979">
    <property type="entry name" value="Galactose-bd-like_sf"/>
</dbReference>
<sequence length="582" mass="67360">MLQAKDGRFYLHDEPFQILSGAMHYFRTVPEHWEDRLQKLKALGLNTVETYVPWNLHEPKKGQFEFSGLADIERFVQLAYELGLYVIIRPSPYICAEWEMGGLPSWLLKNSDIVLRSSDPVYLQHVSEYYDVLLPKLRPFLFQNGGPVIAIQIENEYGAYGNDQQYLTFFKDQYARHGLETFLFTSDGPEFIKQGSLPDVTTMLNFGSKVEDAFQQLEKMKPGSPKMVAEFWIGWFDYWTGEHHTREGEDAAKVFKELLENNSSVNFYMFHGGTNFGFMNGANHYDIYYPTITSYDYDSLLTESGQVTDKYRAVKRTLREYMDVPEDYQSKLIAKGYGTVELKESVSLFDTLQHISRRIDHIAPLPMEEIDQSYGYTLYRTKVDKQGDLSLNIDAIQDRGFVYINGSYVTTVYKNDEQRVIKLPFPKEINTLEILVENMGRANYGEHLADKKGLIHNIWLGEQYFFHWEMYAIELDSLPANYRSSGDSRYPKFFRGNFDAPGRHDTFVDAAGFTKGNIFVNGFNLGRYWNIAGPQQRLYLPGPLLKEKHNELVILELEGTSAKQVQLEGEHVLDSRIKRELS</sequence>
<keyword evidence="3" id="KW-0326">Glycosidase</keyword>
<dbReference type="InterPro" id="IPR001944">
    <property type="entry name" value="Glycoside_Hdrlase_35"/>
</dbReference>
<dbReference type="SUPFAM" id="SSF51445">
    <property type="entry name" value="(Trans)glycosidases"/>
    <property type="match status" value="1"/>
</dbReference>
<gene>
    <name evidence="8" type="ORF">SAMN05216244_2969</name>
</gene>
<feature type="active site" description="Nucleophile" evidence="4">
    <location>
        <position position="230"/>
    </location>
</feature>
<comment type="similarity">
    <text evidence="1">Belongs to the glycosyl hydrolase 35 family.</text>
</comment>
<dbReference type="PRINTS" id="PR00742">
    <property type="entry name" value="GLHYDRLASE35"/>
</dbReference>
<feature type="active site" description="Proton donor" evidence="4">
    <location>
        <position position="156"/>
    </location>
</feature>
<accession>A0A1G9UD17</accession>
<keyword evidence="9" id="KW-1185">Reference proteome</keyword>
<evidence type="ECO:0000259" key="5">
    <source>
        <dbReference type="Pfam" id="PF01301"/>
    </source>
</evidence>
<dbReference type="STRING" id="482461.SAMN05216244_2969"/>
<feature type="domain" description="Beta-galactosidase 1-like first all-beta" evidence="6">
    <location>
        <begin position="364"/>
        <end position="473"/>
    </location>
</feature>
<dbReference type="Pfam" id="PF21467">
    <property type="entry name" value="BetaGal_gal-bd"/>
    <property type="match status" value="1"/>
</dbReference>
<dbReference type="PANTHER" id="PTHR23421">
    <property type="entry name" value="BETA-GALACTOSIDASE RELATED"/>
    <property type="match status" value="1"/>
</dbReference>
<evidence type="ECO:0000259" key="6">
    <source>
        <dbReference type="Pfam" id="PF21317"/>
    </source>
</evidence>
<dbReference type="InterPro" id="IPR017853">
    <property type="entry name" value="GH"/>
</dbReference>
<dbReference type="FunFam" id="3.20.20.80:FF:000115">
    <property type="entry name" value="Beta-galactosidase"/>
    <property type="match status" value="1"/>
</dbReference>
<name>A0A1G9UD17_9BACI</name>
<dbReference type="Pfam" id="PF01301">
    <property type="entry name" value="Glyco_hydro_35"/>
    <property type="match status" value="1"/>
</dbReference>
<evidence type="ECO:0000313" key="9">
    <source>
        <dbReference type="Proteomes" id="UP000182347"/>
    </source>
</evidence>
<dbReference type="GO" id="GO:0005975">
    <property type="term" value="P:carbohydrate metabolic process"/>
    <property type="evidence" value="ECO:0007669"/>
    <property type="project" value="InterPro"/>
</dbReference>
<evidence type="ECO:0000256" key="4">
    <source>
        <dbReference type="PIRSR" id="PIRSR006336-1"/>
    </source>
</evidence>
<evidence type="ECO:0000256" key="1">
    <source>
        <dbReference type="ARBA" id="ARBA00009809"/>
    </source>
</evidence>